<accession>A0AAJ0GDV8</accession>
<evidence type="ECO:0000313" key="4">
    <source>
        <dbReference type="EMBL" id="KAK3054513.1"/>
    </source>
</evidence>
<proteinExistence type="inferred from homology"/>
<keyword evidence="3" id="KW-0472">Membrane</keyword>
<gene>
    <name evidence="4" type="ORF">LTR09_004242</name>
</gene>
<protein>
    <submittedName>
        <fullName evidence="4">Uncharacterized protein</fullName>
    </submittedName>
</protein>
<evidence type="ECO:0000256" key="3">
    <source>
        <dbReference type="SAM" id="Phobius"/>
    </source>
</evidence>
<keyword evidence="3" id="KW-1133">Transmembrane helix</keyword>
<evidence type="ECO:0000313" key="5">
    <source>
        <dbReference type="Proteomes" id="UP001271007"/>
    </source>
</evidence>
<comment type="caution">
    <text evidence="4">The sequence shown here is derived from an EMBL/GenBank/DDBJ whole genome shotgun (WGS) entry which is preliminary data.</text>
</comment>
<keyword evidence="5" id="KW-1185">Reference proteome</keyword>
<evidence type="ECO:0000256" key="1">
    <source>
        <dbReference type="ARBA" id="ARBA00004685"/>
    </source>
</evidence>
<dbReference type="Pfam" id="PF11807">
    <property type="entry name" value="UstYa"/>
    <property type="match status" value="2"/>
</dbReference>
<dbReference type="GO" id="GO:0043386">
    <property type="term" value="P:mycotoxin biosynthetic process"/>
    <property type="evidence" value="ECO:0007669"/>
    <property type="project" value="InterPro"/>
</dbReference>
<dbReference type="PANTHER" id="PTHR33365">
    <property type="entry name" value="YALI0B05434P"/>
    <property type="match status" value="1"/>
</dbReference>
<organism evidence="4 5">
    <name type="scientific">Extremus antarcticus</name>
    <dbReference type="NCBI Taxonomy" id="702011"/>
    <lineage>
        <taxon>Eukaryota</taxon>
        <taxon>Fungi</taxon>
        <taxon>Dikarya</taxon>
        <taxon>Ascomycota</taxon>
        <taxon>Pezizomycotina</taxon>
        <taxon>Dothideomycetes</taxon>
        <taxon>Dothideomycetidae</taxon>
        <taxon>Mycosphaerellales</taxon>
        <taxon>Extremaceae</taxon>
        <taxon>Extremus</taxon>
    </lineage>
</organism>
<comment type="similarity">
    <text evidence="2">Belongs to the ustYa family.</text>
</comment>
<dbReference type="InterPro" id="IPR021765">
    <property type="entry name" value="UstYa-like"/>
</dbReference>
<dbReference type="EMBL" id="JAWDJX010000011">
    <property type="protein sequence ID" value="KAK3054513.1"/>
    <property type="molecule type" value="Genomic_DNA"/>
</dbReference>
<keyword evidence="3" id="KW-0812">Transmembrane</keyword>
<sequence>MNDAVLLLTDEELDDDILEKRYDLGYSRHPLDVSRRFGNGTWSRVCYIGGLLVIWLSTAVVSSGVWNYWLHSGHKSDMNRDQLIFSPAQSEVEYLVQTFQQNISEVPVSFRDPDTADMAWDDLYNSTPSSWSQRTLNASQDLVRHALEPHYGLKDNAAASLPLKRESQKVNRPETVKAAESTRYADLQMSDLKDHLNHCVHSLRQAISCHSDISVGVWQWDAALSDYKPNFRTAHTCRNFERIKGWAAARTFESQ</sequence>
<evidence type="ECO:0000256" key="2">
    <source>
        <dbReference type="ARBA" id="ARBA00035112"/>
    </source>
</evidence>
<reference evidence="4" key="1">
    <citation type="submission" date="2023-04" db="EMBL/GenBank/DDBJ databases">
        <title>Black Yeasts Isolated from many extreme environments.</title>
        <authorList>
            <person name="Coleine C."/>
            <person name="Stajich J.E."/>
            <person name="Selbmann L."/>
        </authorList>
    </citation>
    <scope>NUCLEOTIDE SEQUENCE</scope>
    <source>
        <strain evidence="4">CCFEE 5312</strain>
    </source>
</reference>
<feature type="transmembrane region" description="Helical" evidence="3">
    <location>
        <begin position="45"/>
        <end position="69"/>
    </location>
</feature>
<name>A0AAJ0GDV8_9PEZI</name>
<dbReference type="Proteomes" id="UP001271007">
    <property type="component" value="Unassembled WGS sequence"/>
</dbReference>
<dbReference type="PANTHER" id="PTHR33365:SF4">
    <property type="entry name" value="CYCLOCHLOROTINE BIOSYNTHESIS PROTEIN O"/>
    <property type="match status" value="1"/>
</dbReference>
<dbReference type="AlphaFoldDB" id="A0AAJ0GDV8"/>
<comment type="pathway">
    <text evidence="1">Mycotoxin biosynthesis.</text>
</comment>